<feature type="region of interest" description="Disordered" evidence="3">
    <location>
        <begin position="1"/>
        <end position="270"/>
    </location>
</feature>
<dbReference type="InterPro" id="IPR003954">
    <property type="entry name" value="RRM_euk-type"/>
</dbReference>
<evidence type="ECO:0000256" key="2">
    <source>
        <dbReference type="PROSITE-ProRule" id="PRU00176"/>
    </source>
</evidence>
<keyword evidence="1 2" id="KW-0694">RNA-binding</keyword>
<feature type="compositionally biased region" description="Acidic residues" evidence="3">
    <location>
        <begin position="158"/>
        <end position="171"/>
    </location>
</feature>
<keyword evidence="6" id="KW-1185">Reference proteome</keyword>
<feature type="compositionally biased region" description="Acidic residues" evidence="3">
    <location>
        <begin position="124"/>
        <end position="134"/>
    </location>
</feature>
<dbReference type="SMART" id="SM00360">
    <property type="entry name" value="RRM"/>
    <property type="match status" value="2"/>
</dbReference>
<evidence type="ECO:0000256" key="3">
    <source>
        <dbReference type="SAM" id="MobiDB-lite"/>
    </source>
</evidence>
<feature type="domain" description="RRM" evidence="4">
    <location>
        <begin position="375"/>
        <end position="453"/>
    </location>
</feature>
<dbReference type="EMBL" id="NHZQ01000060">
    <property type="protein sequence ID" value="PSK56831.1"/>
    <property type="molecule type" value="Genomic_DNA"/>
</dbReference>
<feature type="compositionally biased region" description="Low complexity" evidence="3">
    <location>
        <begin position="67"/>
        <end position="80"/>
    </location>
</feature>
<feature type="compositionally biased region" description="Low complexity" evidence="3">
    <location>
        <begin position="109"/>
        <end position="123"/>
    </location>
</feature>
<reference evidence="5 6" key="1">
    <citation type="submission" date="2017-05" db="EMBL/GenBank/DDBJ databases">
        <title>Draft genome sequence of Elsinoe australis.</title>
        <authorList>
            <person name="Cheng Q."/>
        </authorList>
    </citation>
    <scope>NUCLEOTIDE SEQUENCE [LARGE SCALE GENOMIC DNA]</scope>
    <source>
        <strain evidence="5 6">NL1</strain>
    </source>
</reference>
<evidence type="ECO:0000259" key="4">
    <source>
        <dbReference type="PROSITE" id="PS50102"/>
    </source>
</evidence>
<gene>
    <name evidence="5" type="ORF">B9Z65_6455</name>
</gene>
<dbReference type="OrthoDB" id="439808at2759"/>
<dbReference type="GO" id="GO:0003723">
    <property type="term" value="F:RNA binding"/>
    <property type="evidence" value="ECO:0007669"/>
    <property type="project" value="UniProtKB-UniRule"/>
</dbReference>
<organism evidence="5 6">
    <name type="scientific">Elsinoe australis</name>
    <dbReference type="NCBI Taxonomy" id="40998"/>
    <lineage>
        <taxon>Eukaryota</taxon>
        <taxon>Fungi</taxon>
        <taxon>Dikarya</taxon>
        <taxon>Ascomycota</taxon>
        <taxon>Pezizomycotina</taxon>
        <taxon>Dothideomycetes</taxon>
        <taxon>Dothideomycetidae</taxon>
        <taxon>Myriangiales</taxon>
        <taxon>Elsinoaceae</taxon>
        <taxon>Elsinoe</taxon>
    </lineage>
</organism>
<evidence type="ECO:0000313" key="6">
    <source>
        <dbReference type="Proteomes" id="UP000243723"/>
    </source>
</evidence>
<accession>A0A2P8A8N3</accession>
<feature type="compositionally biased region" description="Acidic residues" evidence="3">
    <location>
        <begin position="188"/>
        <end position="202"/>
    </location>
</feature>
<feature type="compositionally biased region" description="Gly residues" evidence="3">
    <location>
        <begin position="461"/>
        <end position="476"/>
    </location>
</feature>
<name>A0A2P8A8N3_9PEZI</name>
<dbReference type="SMART" id="SM00361">
    <property type="entry name" value="RRM_1"/>
    <property type="match status" value="2"/>
</dbReference>
<dbReference type="Gene3D" id="3.30.70.330">
    <property type="match status" value="2"/>
</dbReference>
<dbReference type="Proteomes" id="UP000243723">
    <property type="component" value="Unassembled WGS sequence"/>
</dbReference>
<sequence length="522" mass="54801">MAKSKTSSKAEAPSTLKSVKAGRVTKPAEDSKKKSKDVAKSAAKAHQKVQDSKKKRKDSVKAKSDSESSSASSDSSASSESESEMSLDEKPTKASKASKVNGAKKPAKAAKAQESSDSESSASDSEDDSSDSSEAEAPAPKANGVSKTAKAAKKDESSDSESESDSSESDEEKPATNGVKADLKKDSDDDSSDDSSADASDEEVVKAKDVSDESDDSEADSDASDSSEEEEEKPAAKEPESKKRKAEADTAAPVKRVKQNGEPVSEPSKNLFVGSLSWNVDEDWLAREFEGFGEIVGVRVITRPEDGRSKGFGYVEFNTIEDATKALDAKQGAMVDGREINIDFGKVRPDRSYNNDQVNARAQKFGDRAPNEPSATLFVGNISFNADQDMITEAFSEYGNVNGVRLPTNPDDGNMKGFGYVEFSSVEEAQAAMEALNGADIAGRNIRLDFAGARPANGDSPRGGRGRGGFGGGRGRGGFDRGGRGGGRGRGGFGDRGGRGGGRGGSTNRGGFGDFKGKKISF</sequence>
<proteinExistence type="predicted"/>
<feature type="compositionally biased region" description="Acidic residues" evidence="3">
    <location>
        <begin position="212"/>
        <end position="232"/>
    </location>
</feature>
<evidence type="ECO:0000313" key="5">
    <source>
        <dbReference type="EMBL" id="PSK56831.1"/>
    </source>
</evidence>
<dbReference type="GO" id="GO:0005730">
    <property type="term" value="C:nucleolus"/>
    <property type="evidence" value="ECO:0007669"/>
    <property type="project" value="TreeGrafter"/>
</dbReference>
<feature type="domain" description="RRM" evidence="4">
    <location>
        <begin position="269"/>
        <end position="347"/>
    </location>
</feature>
<feature type="region of interest" description="Disordered" evidence="3">
    <location>
        <begin position="452"/>
        <end position="522"/>
    </location>
</feature>
<feature type="compositionally biased region" description="Basic residues" evidence="3">
    <location>
        <begin position="43"/>
        <end position="58"/>
    </location>
</feature>
<comment type="caution">
    <text evidence="5">The sequence shown here is derived from an EMBL/GenBank/DDBJ whole genome shotgun (WGS) entry which is preliminary data.</text>
</comment>
<protein>
    <recommendedName>
        <fullName evidence="4">RRM domain-containing protein</fullName>
    </recommendedName>
</protein>
<dbReference type="PANTHER" id="PTHR23236:SF11">
    <property type="entry name" value="EUKARYOTIC TRANSLATION INITIATION FACTOR 4H"/>
    <property type="match status" value="1"/>
</dbReference>
<dbReference type="InterPro" id="IPR012677">
    <property type="entry name" value="Nucleotide-bd_a/b_plait_sf"/>
</dbReference>
<dbReference type="SUPFAM" id="SSF54928">
    <property type="entry name" value="RNA-binding domain, RBD"/>
    <property type="match status" value="2"/>
</dbReference>
<dbReference type="Pfam" id="PF00076">
    <property type="entry name" value="RRM_1"/>
    <property type="match status" value="2"/>
</dbReference>
<feature type="compositionally biased region" description="Gly residues" evidence="3">
    <location>
        <begin position="484"/>
        <end position="514"/>
    </location>
</feature>
<dbReference type="PROSITE" id="PS50102">
    <property type="entry name" value="RRM"/>
    <property type="match status" value="2"/>
</dbReference>
<dbReference type="STRING" id="40998.A0A2P8A8N3"/>
<dbReference type="PANTHER" id="PTHR23236">
    <property type="entry name" value="EUKARYOTIC TRANSLATION INITIATION FACTOR 4B/4H"/>
    <property type="match status" value="1"/>
</dbReference>
<feature type="compositionally biased region" description="Basic and acidic residues" evidence="3">
    <location>
        <begin position="26"/>
        <end position="39"/>
    </location>
</feature>
<dbReference type="AlphaFoldDB" id="A0A2P8A8N3"/>
<dbReference type="InterPro" id="IPR035979">
    <property type="entry name" value="RBD_domain_sf"/>
</dbReference>
<dbReference type="InterPro" id="IPR000504">
    <property type="entry name" value="RRM_dom"/>
</dbReference>
<evidence type="ECO:0000256" key="1">
    <source>
        <dbReference type="ARBA" id="ARBA00022884"/>
    </source>
</evidence>